<dbReference type="EMBL" id="JJML01000002">
    <property type="protein sequence ID" value="KGF73917.1"/>
    <property type="molecule type" value="Genomic_DNA"/>
</dbReference>
<proteinExistence type="predicted"/>
<dbReference type="Proteomes" id="UP000030170">
    <property type="component" value="Unassembled WGS sequence"/>
</dbReference>
<name>A0A098TPW4_9CYAN</name>
<reference evidence="1 2" key="1">
    <citation type="journal article" date="2014" name="Mol. Ecol.">
        <title>Evolution of Synechococcus.</title>
        <authorList>
            <person name="Dvorak P."/>
            <person name="Casamatta D."/>
            <person name="Hasler P."/>
            <person name="Poulickova A."/>
            <person name="Ondrej V."/>
            <person name="Sanges R."/>
        </authorList>
    </citation>
    <scope>NUCLEOTIDE SEQUENCE [LARGE SCALE GENOMIC DNA]</scope>
    <source>
        <strain evidence="1 2">CAUP A 1101</strain>
    </source>
</reference>
<keyword evidence="2" id="KW-1185">Reference proteome</keyword>
<organism evidence="1 2">
    <name type="scientific">Neosynechococcus sphagnicola sy1</name>
    <dbReference type="NCBI Taxonomy" id="1497020"/>
    <lineage>
        <taxon>Bacteria</taxon>
        <taxon>Bacillati</taxon>
        <taxon>Cyanobacteriota</taxon>
        <taxon>Cyanophyceae</taxon>
        <taxon>Neosynechococcales</taxon>
        <taxon>Neosynechococcaceae</taxon>
        <taxon>Neosynechococcus</taxon>
    </lineage>
</organism>
<evidence type="ECO:0000313" key="2">
    <source>
        <dbReference type="Proteomes" id="UP000030170"/>
    </source>
</evidence>
<protein>
    <submittedName>
        <fullName evidence="1">Uncharacterized protein</fullName>
    </submittedName>
</protein>
<gene>
    <name evidence="1" type="ORF">DO97_06115</name>
</gene>
<accession>A0A098TPW4</accession>
<dbReference type="AlphaFoldDB" id="A0A098TPW4"/>
<evidence type="ECO:0000313" key="1">
    <source>
        <dbReference type="EMBL" id="KGF73917.1"/>
    </source>
</evidence>
<comment type="caution">
    <text evidence="1">The sequence shown here is derived from an EMBL/GenBank/DDBJ whole genome shotgun (WGS) entry which is preliminary data.</text>
</comment>
<sequence length="84" mass="9914">MEFLWNVCGKLQRMIRITKNLQSQDLEKLGLGETVEIVENFTERCTYPLHRTCGAGEWLRLPDENRNEIQNFRYFSPLFAGKGY</sequence>